<dbReference type="Proteomes" id="UP000559653">
    <property type="component" value="Unassembled WGS sequence"/>
</dbReference>
<reference evidence="1 2" key="1">
    <citation type="journal article" date="2020" name="Appl. Environ. Microbiol.">
        <title>Genomic Characteristics of a Novel Species of Ammonia-Oxidizing Archaea from the Jiulong River Estuary.</title>
        <authorList>
            <person name="Zou D."/>
            <person name="Wan R."/>
            <person name="Han L."/>
            <person name="Xu M.N."/>
            <person name="Liu Y."/>
            <person name="Liu H."/>
            <person name="Kao S.J."/>
            <person name="Li M."/>
        </authorList>
    </citation>
    <scope>NUCLEOTIDE SEQUENCE [LARGE SCALE GENOMIC DNA]</scope>
    <source>
        <strain evidence="1">W1bin1</strain>
    </source>
</reference>
<name>A0AC60VXX6_9ARCH</name>
<evidence type="ECO:0000313" key="2">
    <source>
        <dbReference type="Proteomes" id="UP000559653"/>
    </source>
</evidence>
<proteinExistence type="predicted"/>
<evidence type="ECO:0000313" key="1">
    <source>
        <dbReference type="EMBL" id="MBA4452235.1"/>
    </source>
</evidence>
<dbReference type="EMBL" id="JACEMZ010000015">
    <property type="protein sequence ID" value="MBA4452235.1"/>
    <property type="molecule type" value="Genomic_DNA"/>
</dbReference>
<gene>
    <name evidence="1" type="ORF">H2B03_03545</name>
</gene>
<accession>A0AC60VXX6</accession>
<comment type="caution">
    <text evidence="1">The sequence shown here is derived from an EMBL/GenBank/DDBJ whole genome shotgun (WGS) entry which is preliminary data.</text>
</comment>
<protein>
    <submittedName>
        <fullName evidence="1">Uncharacterized protein</fullName>
    </submittedName>
</protein>
<organism evidence="1 2">
    <name type="scientific">Candidatus Nitrosomaritimum aestuariumsis</name>
    <dbReference type="NCBI Taxonomy" id="3342354"/>
    <lineage>
        <taxon>Archaea</taxon>
        <taxon>Nitrososphaerota</taxon>
        <taxon>Nitrososphaeria</taxon>
        <taxon>Nitrosopumilales</taxon>
        <taxon>Nitrosopumilaceae</taxon>
        <taxon>Candidatus Nitrosomaritimum</taxon>
    </lineage>
</organism>
<sequence length="100" mass="11478">MSEKGNWTEKDEATITAIIVNMINQKEMFNDLGEKSELPTSFKIKNTKEYVLGLFTGIVINLFANYWVGEHEAGLRPEDLTYLYHKISLSNDMITKGLFE</sequence>